<keyword evidence="2" id="KW-1185">Reference proteome</keyword>
<dbReference type="Proteomes" id="UP001165079">
    <property type="component" value="Unassembled WGS sequence"/>
</dbReference>
<dbReference type="EMBL" id="BSTX01000001">
    <property type="protein sequence ID" value="GLZ76508.1"/>
    <property type="molecule type" value="Genomic_DNA"/>
</dbReference>
<name>A0A9W6W817_9ACTN</name>
<evidence type="ECO:0008006" key="3">
    <source>
        <dbReference type="Google" id="ProtNLM"/>
    </source>
</evidence>
<proteinExistence type="predicted"/>
<gene>
    <name evidence="1" type="ORF">Afil01_13150</name>
</gene>
<protein>
    <recommendedName>
        <fullName evidence="3">Excreted virulence factor EspC, type VII ESX diderm</fullName>
    </recommendedName>
</protein>
<organism evidence="1 2">
    <name type="scientific">Actinorhabdospora filicis</name>
    <dbReference type="NCBI Taxonomy" id="1785913"/>
    <lineage>
        <taxon>Bacteria</taxon>
        <taxon>Bacillati</taxon>
        <taxon>Actinomycetota</taxon>
        <taxon>Actinomycetes</taxon>
        <taxon>Micromonosporales</taxon>
        <taxon>Micromonosporaceae</taxon>
        <taxon>Actinorhabdospora</taxon>
    </lineage>
</organism>
<accession>A0A9W6W817</accession>
<comment type="caution">
    <text evidence="1">The sequence shown here is derived from an EMBL/GenBank/DDBJ whole genome shotgun (WGS) entry which is preliminary data.</text>
</comment>
<evidence type="ECO:0000313" key="2">
    <source>
        <dbReference type="Proteomes" id="UP001165079"/>
    </source>
</evidence>
<dbReference type="RefSeq" id="WP_285661685.1">
    <property type="nucleotide sequence ID" value="NZ_BSTX01000001.1"/>
</dbReference>
<dbReference type="AlphaFoldDB" id="A0A9W6W817"/>
<reference evidence="1" key="1">
    <citation type="submission" date="2023-03" db="EMBL/GenBank/DDBJ databases">
        <title>Actinorhabdospora filicis NBRC 111898.</title>
        <authorList>
            <person name="Ichikawa N."/>
            <person name="Sato H."/>
            <person name="Tonouchi N."/>
        </authorList>
    </citation>
    <scope>NUCLEOTIDE SEQUENCE</scope>
    <source>
        <strain evidence="1">NBRC 111898</strain>
    </source>
</reference>
<sequence length="106" mass="11696">MSFEVQVDALRAYGEGTRSLAEKFGQLSTLLEQARVDDDCFGPALAWLIAKPYYNALDDARETTDKAKTYLEHVRDAVHETAESYGGTEEAIAQAFDAVAKSMESK</sequence>
<evidence type="ECO:0000313" key="1">
    <source>
        <dbReference type="EMBL" id="GLZ76508.1"/>
    </source>
</evidence>